<evidence type="ECO:0000313" key="6">
    <source>
        <dbReference type="Proteomes" id="UP000530234"/>
    </source>
</evidence>
<dbReference type="Proteomes" id="UP000530234">
    <property type="component" value="Unassembled WGS sequence"/>
</dbReference>
<sequence>MGMSVTIETAAEQDGEQILKLQYLCFQSDAERYGDYRLEPLTQTLDGVRAEIADGHVLVARLGDEIVGSVRAVVDTDGTAAIGKLIVHPRMQRHGLGRRLLAAIETRLAERAPVTRYRLSTGHRSEVGLRLYRKVGYAPVATERVSRALSMVTLEKPVPAGTAGGGSAPADRGPLATTA</sequence>
<dbReference type="SUPFAM" id="SSF55729">
    <property type="entry name" value="Acyl-CoA N-acyltransferases (Nat)"/>
    <property type="match status" value="1"/>
</dbReference>
<dbReference type="RefSeq" id="WP_182662881.1">
    <property type="nucleotide sequence ID" value="NZ_VKHS01000189.1"/>
</dbReference>
<dbReference type="EMBL" id="VKHS01000189">
    <property type="protein sequence ID" value="MBB0229916.1"/>
    <property type="molecule type" value="Genomic_DNA"/>
</dbReference>
<evidence type="ECO:0000256" key="1">
    <source>
        <dbReference type="ARBA" id="ARBA00022679"/>
    </source>
</evidence>
<dbReference type="PANTHER" id="PTHR43877">
    <property type="entry name" value="AMINOALKYLPHOSPHONATE N-ACETYLTRANSFERASE-RELATED-RELATED"/>
    <property type="match status" value="1"/>
</dbReference>
<keyword evidence="6" id="KW-1185">Reference proteome</keyword>
<dbReference type="PROSITE" id="PS51186">
    <property type="entry name" value="GNAT"/>
    <property type="match status" value="1"/>
</dbReference>
<dbReference type="Gene3D" id="3.40.630.30">
    <property type="match status" value="1"/>
</dbReference>
<dbReference type="PANTHER" id="PTHR43877:SF2">
    <property type="entry name" value="AMINOALKYLPHOSPHONATE N-ACETYLTRANSFERASE-RELATED"/>
    <property type="match status" value="1"/>
</dbReference>
<dbReference type="AlphaFoldDB" id="A0A7W3T3G9"/>
<proteinExistence type="predicted"/>
<dbReference type="InterPro" id="IPR016181">
    <property type="entry name" value="Acyl_CoA_acyltransferase"/>
</dbReference>
<dbReference type="InterPro" id="IPR000182">
    <property type="entry name" value="GNAT_dom"/>
</dbReference>
<protein>
    <submittedName>
        <fullName evidence="5">GNAT family N-acetyltransferase</fullName>
    </submittedName>
</protein>
<dbReference type="GO" id="GO:0016747">
    <property type="term" value="F:acyltransferase activity, transferring groups other than amino-acyl groups"/>
    <property type="evidence" value="ECO:0007669"/>
    <property type="project" value="InterPro"/>
</dbReference>
<evidence type="ECO:0000256" key="3">
    <source>
        <dbReference type="SAM" id="MobiDB-lite"/>
    </source>
</evidence>
<evidence type="ECO:0000313" key="5">
    <source>
        <dbReference type="EMBL" id="MBB0229916.1"/>
    </source>
</evidence>
<organism evidence="5 6">
    <name type="scientific">Streptomyces calidiresistens</name>
    <dbReference type="NCBI Taxonomy" id="1485586"/>
    <lineage>
        <taxon>Bacteria</taxon>
        <taxon>Bacillati</taxon>
        <taxon>Actinomycetota</taxon>
        <taxon>Actinomycetes</taxon>
        <taxon>Kitasatosporales</taxon>
        <taxon>Streptomycetaceae</taxon>
        <taxon>Streptomyces</taxon>
    </lineage>
</organism>
<reference evidence="6" key="1">
    <citation type="submission" date="2019-10" db="EMBL/GenBank/DDBJ databases">
        <title>Streptomyces sp. nov., a novel actinobacterium isolated from alkaline environment.</title>
        <authorList>
            <person name="Golinska P."/>
        </authorList>
    </citation>
    <scope>NUCLEOTIDE SEQUENCE [LARGE SCALE GENOMIC DNA]</scope>
    <source>
        <strain evidence="6">DSM 42108</strain>
    </source>
</reference>
<feature type="region of interest" description="Disordered" evidence="3">
    <location>
        <begin position="158"/>
        <end position="179"/>
    </location>
</feature>
<evidence type="ECO:0000256" key="2">
    <source>
        <dbReference type="ARBA" id="ARBA00023315"/>
    </source>
</evidence>
<accession>A0A7W3T3G9</accession>
<keyword evidence="1 5" id="KW-0808">Transferase</keyword>
<keyword evidence="2" id="KW-0012">Acyltransferase</keyword>
<dbReference type="CDD" id="cd04301">
    <property type="entry name" value="NAT_SF"/>
    <property type="match status" value="1"/>
</dbReference>
<dbReference type="Pfam" id="PF00583">
    <property type="entry name" value="Acetyltransf_1"/>
    <property type="match status" value="1"/>
</dbReference>
<name>A0A7W3T3G9_9ACTN</name>
<comment type="caution">
    <text evidence="5">The sequence shown here is derived from an EMBL/GenBank/DDBJ whole genome shotgun (WGS) entry which is preliminary data.</text>
</comment>
<evidence type="ECO:0000259" key="4">
    <source>
        <dbReference type="PROSITE" id="PS51186"/>
    </source>
</evidence>
<gene>
    <name evidence="5" type="ORF">FOE67_10405</name>
</gene>
<feature type="domain" description="N-acetyltransferase" evidence="4">
    <location>
        <begin position="5"/>
        <end position="159"/>
    </location>
</feature>
<dbReference type="InterPro" id="IPR050832">
    <property type="entry name" value="Bact_Acetyltransf"/>
</dbReference>